<feature type="compositionally biased region" description="Low complexity" evidence="1">
    <location>
        <begin position="11"/>
        <end position="21"/>
    </location>
</feature>
<sequence>MNIKSWLEGVPTPSRCASRPTPTTPTSPPIRKRKQQQQQQQAMPTPTSSVANDNDPEYTPHSKRRRLDEERDNNDDDDDGFDIDRTPRAKSSNARSASASASNTSSHHSSSTASRASPTKHLAKLELASEKNPIIVQQITQNDARMPDELKAMLKELKNFQRASVVPDYLEAEIRARAEHDSNLDDITDATYGKIYEDGSTWPTLSLYHILQIYESAKECFNEDHAEATWNAIVHWPVFDLAVGPMVDVPEVGHSKLVAGDGQGHDDQNQRDSHHQHQREKQVRVRGMPCTAARLKGRPRTSKMVDFCFFVEPEGRVATVIDELRESIPYINHTDYNALRRRPIVLSVESKKPGEGFRKAHLQLGVWQAAQWTFLLDQLPSKSKSKDDGNVIPFLPGVIIQGHDWYFTASTRFHNTTILWTKQPIGTTESILGIFQVVCVLRHITTWIRKTYWPWYRLAILNLRDDE</sequence>
<feature type="compositionally biased region" description="Acidic residues" evidence="1">
    <location>
        <begin position="70"/>
        <end position="81"/>
    </location>
</feature>
<feature type="domain" description="PD-(D/E)XK nuclease-like" evidence="2">
    <location>
        <begin position="175"/>
        <end position="453"/>
    </location>
</feature>
<feature type="compositionally biased region" description="Low complexity" evidence="1">
    <location>
        <begin position="91"/>
        <end position="117"/>
    </location>
</feature>
<accession>A0A1W2TAF8</accession>
<dbReference type="AlphaFoldDB" id="A0A1W2TAF8"/>
<feature type="compositionally biased region" description="Polar residues" evidence="1">
    <location>
        <begin position="42"/>
        <end position="52"/>
    </location>
</feature>
<proteinExistence type="predicted"/>
<evidence type="ECO:0000259" key="2">
    <source>
        <dbReference type="Pfam" id="PF20516"/>
    </source>
</evidence>
<dbReference type="EMBL" id="DF977529">
    <property type="protein sequence ID" value="GAP82355.1"/>
    <property type="molecule type" value="Genomic_DNA"/>
</dbReference>
<evidence type="ECO:0000313" key="4">
    <source>
        <dbReference type="Proteomes" id="UP000054516"/>
    </source>
</evidence>
<protein>
    <submittedName>
        <fullName evidence="3">Putative methyltransferase type 11</fullName>
    </submittedName>
</protein>
<reference evidence="3" key="1">
    <citation type="submission" date="2016-03" db="EMBL/GenBank/DDBJ databases">
        <title>Draft genome sequence of Rosellinia necatrix.</title>
        <authorList>
            <person name="Kanematsu S."/>
        </authorList>
    </citation>
    <scope>NUCLEOTIDE SEQUENCE [LARGE SCALE GENOMIC DNA]</scope>
    <source>
        <strain evidence="3">W97</strain>
    </source>
</reference>
<evidence type="ECO:0000256" key="1">
    <source>
        <dbReference type="SAM" id="MobiDB-lite"/>
    </source>
</evidence>
<dbReference type="OMA" id="HITTWIR"/>
<dbReference type="InterPro" id="IPR046797">
    <property type="entry name" value="PDDEXK_12"/>
</dbReference>
<gene>
    <name evidence="3" type="ORF">SAMD00023353_8400040</name>
</gene>
<dbReference type="Proteomes" id="UP000054516">
    <property type="component" value="Unassembled WGS sequence"/>
</dbReference>
<dbReference type="GO" id="GO:0008168">
    <property type="term" value="F:methyltransferase activity"/>
    <property type="evidence" value="ECO:0007669"/>
    <property type="project" value="UniProtKB-KW"/>
</dbReference>
<dbReference type="OrthoDB" id="4161186at2759"/>
<dbReference type="Pfam" id="PF20516">
    <property type="entry name" value="PDDEXK_12"/>
    <property type="match status" value="1"/>
</dbReference>
<keyword evidence="3" id="KW-0489">Methyltransferase</keyword>
<organism evidence="3">
    <name type="scientific">Rosellinia necatrix</name>
    <name type="common">White root-rot fungus</name>
    <dbReference type="NCBI Taxonomy" id="77044"/>
    <lineage>
        <taxon>Eukaryota</taxon>
        <taxon>Fungi</taxon>
        <taxon>Dikarya</taxon>
        <taxon>Ascomycota</taxon>
        <taxon>Pezizomycotina</taxon>
        <taxon>Sordariomycetes</taxon>
        <taxon>Xylariomycetidae</taxon>
        <taxon>Xylariales</taxon>
        <taxon>Xylariaceae</taxon>
        <taxon>Rosellinia</taxon>
    </lineage>
</organism>
<feature type="region of interest" description="Disordered" evidence="1">
    <location>
        <begin position="256"/>
        <end position="283"/>
    </location>
</feature>
<keyword evidence="3" id="KW-0808">Transferase</keyword>
<feature type="region of interest" description="Disordered" evidence="1">
    <location>
        <begin position="1"/>
        <end position="120"/>
    </location>
</feature>
<evidence type="ECO:0000313" key="3">
    <source>
        <dbReference type="EMBL" id="GAP82355.1"/>
    </source>
</evidence>
<name>A0A1W2TAF8_ROSNE</name>
<keyword evidence="4" id="KW-1185">Reference proteome</keyword>
<dbReference type="STRING" id="77044.A0A1W2TAF8"/>
<dbReference type="GO" id="GO:0032259">
    <property type="term" value="P:methylation"/>
    <property type="evidence" value="ECO:0007669"/>
    <property type="project" value="UniProtKB-KW"/>
</dbReference>
<feature type="compositionally biased region" description="Basic and acidic residues" evidence="1">
    <location>
        <begin position="263"/>
        <end position="283"/>
    </location>
</feature>